<comment type="caution">
    <text evidence="6">The sequence shown here is derived from an EMBL/GenBank/DDBJ whole genome shotgun (WGS) entry which is preliminary data.</text>
</comment>
<keyword evidence="7" id="KW-1185">Reference proteome</keyword>
<feature type="compositionally biased region" description="Polar residues" evidence="4">
    <location>
        <begin position="80"/>
        <end position="97"/>
    </location>
</feature>
<proteinExistence type="inferred from homology"/>
<dbReference type="VEuPathDB" id="ToxoDB:CSUI_001791"/>
<feature type="region of interest" description="Disordered" evidence="4">
    <location>
        <begin position="257"/>
        <end position="286"/>
    </location>
</feature>
<evidence type="ECO:0000256" key="3">
    <source>
        <dbReference type="PROSITE-ProRule" id="PRU00339"/>
    </source>
</evidence>
<feature type="compositionally biased region" description="Basic and acidic residues" evidence="4">
    <location>
        <begin position="498"/>
        <end position="528"/>
    </location>
</feature>
<dbReference type="Gene3D" id="1.25.40.10">
    <property type="entry name" value="Tetratricopeptide repeat domain"/>
    <property type="match status" value="2"/>
</dbReference>
<evidence type="ECO:0000256" key="4">
    <source>
        <dbReference type="SAM" id="MobiDB-lite"/>
    </source>
</evidence>
<feature type="compositionally biased region" description="Low complexity" evidence="4">
    <location>
        <begin position="257"/>
        <end position="274"/>
    </location>
</feature>
<dbReference type="InterPro" id="IPR011990">
    <property type="entry name" value="TPR-like_helical_dom_sf"/>
</dbReference>
<organism evidence="6 7">
    <name type="scientific">Cystoisospora suis</name>
    <dbReference type="NCBI Taxonomy" id="483139"/>
    <lineage>
        <taxon>Eukaryota</taxon>
        <taxon>Sar</taxon>
        <taxon>Alveolata</taxon>
        <taxon>Apicomplexa</taxon>
        <taxon>Conoidasida</taxon>
        <taxon>Coccidia</taxon>
        <taxon>Eucoccidiorida</taxon>
        <taxon>Eimeriorina</taxon>
        <taxon>Sarcocystidae</taxon>
        <taxon>Cystoisospora</taxon>
    </lineage>
</organism>
<dbReference type="PROSITE" id="PS50005">
    <property type="entry name" value="TPR"/>
    <property type="match status" value="3"/>
</dbReference>
<dbReference type="PANTHER" id="PTHR12558:SF13">
    <property type="entry name" value="CELL DIVISION CYCLE PROTEIN 27 HOMOLOG"/>
    <property type="match status" value="1"/>
</dbReference>
<dbReference type="Pfam" id="PF13432">
    <property type="entry name" value="TPR_16"/>
    <property type="match status" value="1"/>
</dbReference>
<dbReference type="AlphaFoldDB" id="A0A2C6LB94"/>
<evidence type="ECO:0000256" key="5">
    <source>
        <dbReference type="SAM" id="Phobius"/>
    </source>
</evidence>
<dbReference type="SMART" id="SM00028">
    <property type="entry name" value="TPR"/>
    <property type="match status" value="5"/>
</dbReference>
<sequence length="1020" mass="111637">MTSHIDRSPAAACSVGSSRRDLAKPCPGSAGRKKLEQQARLLTIDLQGGRRADTPSSDVLDRTSVCSSVLEDTGRHRYAVSTSSSAPRGTPYSTRSAPNLHLGRPENSGCVETADYSSSISSRSRERRSDNTAASTRSLVSSLLMPDGVTVRAPATLGISSGDPIGTHILKRRTSCLTSETFSPAGPFTSRLNLSLHRRSLNSTWHQTFRSSAATQRTRRPRRPADSENDLLPKLTAFSPSLNRALSQDAALFPIRTSSDSVSSPSSSRVGGTPASELPSETPLTSSGLLQVPHVAIAPNKQVNTSTSPAGSADDSSFACAGRPPTACVVLRLPPAEGDLAQPARLSSDPPPAQEAGFSLDVGVPTPVSGLDSRNSGLLALAEVTREWTETPELFREGSEKTQSSVEHEFFPGHGALLLEEEVRKETAKYEAELKKNPRSEDALYQLGVLQFRDGKAELAIQRISEFLRSPAVSVRSGGDLSEPLALPASEGIVDCEHEGVSGERESRRWARASDREDNEAVTKESSRHPLTRALPVAPDAEHEGQAAHIAEGTPSKQEDKRDEYADQGEACETKTAGGRSKEKEELPRRGSDAEGGLFLAGQKGRQRDKLAVDKEASLDGALQGQQKDGNNGREALHSRFGRAVPIQKLFNVILDRRSQLDRRAKDILAGWGPPVYLQLEKLLGHLWFEQENYAEAIRHYWRCVDICPDDAQLFTNLGLAYYEMSAMKEATAAFEHAIRLNERDVTALSVLAMLLMDEFAEEEEEKLRVLEEQEEEVVLPTDEDRLKHLREGTERCVMMLRKCLEIDGNNILAQLHLAQVYMYREEWERCEEIFEALLKENADDTHILNNLGQVALHKGDTQGARRLLGRVLEINPKDELAHMHMCELLCKDNEPTLALEHFKLCCESSPDSVSLHATCGLPLCEVGKEKEVIAAYTDFIKKHPGSAAARAFKRSLGSIGEDVGFFESTTIVIFIVLPIVLLIVLLLACAHFFSVWPASDASQQSSPSRAVSYSDHSEL</sequence>
<keyword evidence="5" id="KW-0812">Transmembrane</keyword>
<evidence type="ECO:0000313" key="6">
    <source>
        <dbReference type="EMBL" id="PHJ24362.1"/>
    </source>
</evidence>
<evidence type="ECO:0000313" key="7">
    <source>
        <dbReference type="Proteomes" id="UP000221165"/>
    </source>
</evidence>
<feature type="region of interest" description="Disordered" evidence="4">
    <location>
        <begin position="1"/>
        <end position="34"/>
    </location>
</feature>
<feature type="transmembrane region" description="Helical" evidence="5">
    <location>
        <begin position="972"/>
        <end position="997"/>
    </location>
</feature>
<dbReference type="InterPro" id="IPR019734">
    <property type="entry name" value="TPR_rpt"/>
</dbReference>
<evidence type="ECO:0000256" key="2">
    <source>
        <dbReference type="ARBA" id="ARBA00038210"/>
    </source>
</evidence>
<comment type="similarity">
    <text evidence="2">Belongs to the APC3/CDC27 family.</text>
</comment>
<accession>A0A2C6LB94</accession>
<feature type="repeat" description="TPR" evidence="3">
    <location>
        <begin position="678"/>
        <end position="711"/>
    </location>
</feature>
<evidence type="ECO:0000256" key="1">
    <source>
        <dbReference type="ARBA" id="ARBA00022803"/>
    </source>
</evidence>
<dbReference type="PANTHER" id="PTHR12558">
    <property type="entry name" value="CELL DIVISION CYCLE 16,23,27"/>
    <property type="match status" value="1"/>
</dbReference>
<keyword evidence="5" id="KW-1133">Transmembrane helix</keyword>
<feature type="compositionally biased region" description="Basic and acidic residues" evidence="4">
    <location>
        <begin position="580"/>
        <end position="593"/>
    </location>
</feature>
<name>A0A2C6LB94_9APIC</name>
<feature type="region of interest" description="Disordered" evidence="4">
    <location>
        <begin position="78"/>
        <end position="136"/>
    </location>
</feature>
<feature type="repeat" description="TPR" evidence="3">
    <location>
        <begin position="712"/>
        <end position="745"/>
    </location>
</feature>
<dbReference type="SUPFAM" id="SSF48452">
    <property type="entry name" value="TPR-like"/>
    <property type="match status" value="2"/>
</dbReference>
<dbReference type="RefSeq" id="XP_067926035.1">
    <property type="nucleotide sequence ID" value="XM_068061995.1"/>
</dbReference>
<dbReference type="GO" id="GO:0051301">
    <property type="term" value="P:cell division"/>
    <property type="evidence" value="ECO:0007669"/>
    <property type="project" value="TreeGrafter"/>
</dbReference>
<reference evidence="6 7" key="1">
    <citation type="journal article" date="2017" name="Int. J. Parasitol.">
        <title>The genome of the protozoan parasite Cystoisospora suis and a reverse vaccinology approach to identify vaccine candidates.</title>
        <authorList>
            <person name="Palmieri N."/>
            <person name="Shrestha A."/>
            <person name="Ruttkowski B."/>
            <person name="Beck T."/>
            <person name="Vogl C."/>
            <person name="Tomley F."/>
            <person name="Blake D.P."/>
            <person name="Joachim A."/>
        </authorList>
    </citation>
    <scope>NUCLEOTIDE SEQUENCE [LARGE SCALE GENOMIC DNA]</scope>
    <source>
        <strain evidence="6 7">Wien I</strain>
    </source>
</reference>
<feature type="region of interest" description="Disordered" evidence="4">
    <location>
        <begin position="498"/>
        <end position="610"/>
    </location>
</feature>
<feature type="region of interest" description="Disordered" evidence="4">
    <location>
        <begin position="1001"/>
        <end position="1020"/>
    </location>
</feature>
<dbReference type="OrthoDB" id="1870799at2759"/>
<dbReference type="GeneID" id="94425206"/>
<dbReference type="Pfam" id="PF13414">
    <property type="entry name" value="TPR_11"/>
    <property type="match status" value="1"/>
</dbReference>
<dbReference type="EMBL" id="MIGC01000709">
    <property type="protein sequence ID" value="PHJ24362.1"/>
    <property type="molecule type" value="Genomic_DNA"/>
</dbReference>
<gene>
    <name evidence="6" type="ORF">CSUI_001791</name>
</gene>
<feature type="region of interest" description="Disordered" evidence="4">
    <location>
        <begin position="207"/>
        <end position="233"/>
    </location>
</feature>
<keyword evidence="5" id="KW-0472">Membrane</keyword>
<keyword evidence="1 3" id="KW-0802">TPR repeat</keyword>
<dbReference type="Proteomes" id="UP000221165">
    <property type="component" value="Unassembled WGS sequence"/>
</dbReference>
<protein>
    <submittedName>
        <fullName evidence="6">Tetratricopeptide repeat-containing protein</fullName>
    </submittedName>
</protein>
<feature type="repeat" description="TPR" evidence="3">
    <location>
        <begin position="846"/>
        <end position="879"/>
    </location>
</feature>